<dbReference type="GO" id="GO:0009279">
    <property type="term" value="C:cell outer membrane"/>
    <property type="evidence" value="ECO:0007669"/>
    <property type="project" value="UniProtKB-SubCell"/>
</dbReference>
<evidence type="ECO:0000259" key="10">
    <source>
        <dbReference type="Pfam" id="PF07715"/>
    </source>
</evidence>
<dbReference type="NCBIfam" id="TIGR04056">
    <property type="entry name" value="OMP_RagA_SusC"/>
    <property type="match status" value="1"/>
</dbReference>
<comment type="subcellular location">
    <subcellularLocation>
        <location evidence="1 8">Cell outer membrane</location>
        <topology evidence="1 8">Multi-pass membrane protein</topology>
    </subcellularLocation>
</comment>
<keyword evidence="12" id="KW-1185">Reference proteome</keyword>
<name>A0A0F5JJU6_9BACT</name>
<dbReference type="Pfam" id="PF07715">
    <property type="entry name" value="Plug"/>
    <property type="match status" value="1"/>
</dbReference>
<dbReference type="SUPFAM" id="SSF49464">
    <property type="entry name" value="Carboxypeptidase regulatory domain-like"/>
    <property type="match status" value="1"/>
</dbReference>
<dbReference type="GO" id="GO:0044718">
    <property type="term" value="P:siderophore transmembrane transport"/>
    <property type="evidence" value="ECO:0007669"/>
    <property type="project" value="TreeGrafter"/>
</dbReference>
<keyword evidence="3 8" id="KW-1134">Transmembrane beta strand</keyword>
<keyword evidence="2 8" id="KW-0813">Transport</keyword>
<keyword evidence="4 8" id="KW-0812">Transmembrane</keyword>
<dbReference type="Gene3D" id="2.60.40.1120">
    <property type="entry name" value="Carboxypeptidase-like, regulatory domain"/>
    <property type="match status" value="1"/>
</dbReference>
<dbReference type="FunFam" id="2.60.40.1120:FF:000003">
    <property type="entry name" value="Outer membrane protein Omp121"/>
    <property type="match status" value="1"/>
</dbReference>
<accession>A0A0F5JJU6</accession>
<protein>
    <submittedName>
        <fullName evidence="11">SusC/RagA family TonB-linked outer membrane protein</fullName>
    </submittedName>
</protein>
<dbReference type="EMBL" id="AQHW01000011">
    <property type="protein sequence ID" value="KKB57994.1"/>
    <property type="molecule type" value="Genomic_DNA"/>
</dbReference>
<dbReference type="InterPro" id="IPR039426">
    <property type="entry name" value="TonB-dep_rcpt-like"/>
</dbReference>
<feature type="chain" id="PRO_5002490157" evidence="9">
    <location>
        <begin position="26"/>
        <end position="1094"/>
    </location>
</feature>
<evidence type="ECO:0000313" key="11">
    <source>
        <dbReference type="EMBL" id="KKB57994.1"/>
    </source>
</evidence>
<dbReference type="Gene3D" id="2.170.130.10">
    <property type="entry name" value="TonB-dependent receptor, plug domain"/>
    <property type="match status" value="1"/>
</dbReference>
<sequence length="1094" mass="121146">MKKVLRPIGLILLSGALCSTGQVFATGATSEAVTNIAQQKKQVTGTVIDAFGPVAGASVSVKGTNEGTITDMDGNFSIAVAPGSTLSISFIGYVTQDIKYTGQATLDVKLMEDSQKIDEVVVTAMGIKKEKRALSYAMSELKSEDIQLVPVQNVANSLYGKAAGVQIQQTAAGPTGGTKIQIRGINSVEGNTRPLIVVDGIPINDTDSNWAGRERSETQQGSALNDINPDDIESMSILKGANAAALYGSRATNGVIVITTKRGGSGKGLGIQVGTSYTYDQRAYMPELQNVFGGGTNPYFTTNADGQPIYNGDTYRSFGPRMDGTEVLWWDGVKRPYSPQPNNYRDVFKDGFTNNNSIAITNGSDKNSIRLAYTNMNYGGYLENFKQNKHNFSFSGNFKVHERLTFDASVSFNISETKNPPTRIDRVSNYPMPRNEITQLWKDNYKDEDGYFLTDAISNISSGNRDNIIKYLMWQQNENEYTQNRERLIASLSANLKIFDFLNFRLRGGTDRYRDDKENKEYFTKYADPSDMNTLEGSYRKEDAHYQKNYVEGLLMFNKAFGEDFDVSANLGVSGEDITESKVIWESHGLKYNGMFSSENNKRDPKQASKDKVVNQGEFLGAVFASAQLAYKRFLYLDLTARNDWSSRLTAGNRSFFYPSAGLSFVFTEALDLPDWYNYGKVRGSYAIVGNTTPSIYFTNSEYQYGSYNSSIITNEFKADVPPTNVVPEKTYSWEVGLESRILNGRLGLDFAFYTNKTKNQIITVPVAPSTGATGMRMNAGEIGNRGVELQVSGTPVETKNFSWEGVLNFAYTHNELLSLIDGMEDRQISNPWSAAIFKAVPGYATPSVFIRKWVRDDQGRIVVDKNGNYQQESEFTYAGSAAPKFTAGFTNTFRYRDFSLSVHIDGSFGGKLLSFTNNYLKASGAGKESLWGRDEQYGGKPYYIDKNTNQKIALDNHQASAPANALDGRVRHDGIIVDGVNEKGEKNNIIVSAADYYNSRYNRAGSEDNLYDNTYIKLREMKLSYRVPNNIVSKIGLQNLNVSLVGSNLFFIYKNVPNVNPEATLGTGGTNPYVEYTSYPSARSFGFAINTSF</sequence>
<evidence type="ECO:0000256" key="1">
    <source>
        <dbReference type="ARBA" id="ARBA00004571"/>
    </source>
</evidence>
<comment type="caution">
    <text evidence="11">The sequence shown here is derived from an EMBL/GenBank/DDBJ whole genome shotgun (WGS) entry which is preliminary data.</text>
</comment>
<dbReference type="STRING" id="1203610.HMPREF1536_01803"/>
<dbReference type="HOGENOM" id="CLU_004317_2_1_10"/>
<gene>
    <name evidence="11" type="ORF">HMPREF1536_01803</name>
</gene>
<dbReference type="InterPro" id="IPR037066">
    <property type="entry name" value="Plug_dom_sf"/>
</dbReference>
<dbReference type="GO" id="GO:0015344">
    <property type="term" value="F:siderophore uptake transmembrane transporter activity"/>
    <property type="evidence" value="ECO:0007669"/>
    <property type="project" value="TreeGrafter"/>
</dbReference>
<evidence type="ECO:0000313" key="12">
    <source>
        <dbReference type="Proteomes" id="UP000033035"/>
    </source>
</evidence>
<evidence type="ECO:0000256" key="8">
    <source>
        <dbReference type="PROSITE-ProRule" id="PRU01360"/>
    </source>
</evidence>
<dbReference type="InterPro" id="IPR023996">
    <property type="entry name" value="TonB-dep_OMP_SusC/RagA"/>
</dbReference>
<dbReference type="PROSITE" id="PS52016">
    <property type="entry name" value="TONB_DEPENDENT_REC_3"/>
    <property type="match status" value="1"/>
</dbReference>
<dbReference type="PANTHER" id="PTHR30069">
    <property type="entry name" value="TONB-DEPENDENT OUTER MEMBRANE RECEPTOR"/>
    <property type="match status" value="1"/>
</dbReference>
<keyword evidence="5 9" id="KW-0732">Signal</keyword>
<dbReference type="InterPro" id="IPR008969">
    <property type="entry name" value="CarboxyPept-like_regulatory"/>
</dbReference>
<dbReference type="Gene3D" id="2.40.170.20">
    <property type="entry name" value="TonB-dependent receptor, beta-barrel domain"/>
    <property type="match status" value="1"/>
</dbReference>
<evidence type="ECO:0000256" key="6">
    <source>
        <dbReference type="ARBA" id="ARBA00023136"/>
    </source>
</evidence>
<dbReference type="InterPro" id="IPR012910">
    <property type="entry name" value="Plug_dom"/>
</dbReference>
<feature type="signal peptide" evidence="9">
    <location>
        <begin position="1"/>
        <end position="25"/>
    </location>
</feature>
<dbReference type="SUPFAM" id="SSF56935">
    <property type="entry name" value="Porins"/>
    <property type="match status" value="1"/>
</dbReference>
<proteinExistence type="inferred from homology"/>
<dbReference type="NCBIfam" id="TIGR04057">
    <property type="entry name" value="SusC_RagA_signa"/>
    <property type="match status" value="1"/>
</dbReference>
<dbReference type="AlphaFoldDB" id="A0A0F5JJU6"/>
<comment type="similarity">
    <text evidence="8">Belongs to the TonB-dependent receptor family.</text>
</comment>
<dbReference type="InterPro" id="IPR023997">
    <property type="entry name" value="TonB-dep_OMP_SusC/RagA_CS"/>
</dbReference>
<organism evidence="11 12">
    <name type="scientific">Parabacteroides gordonii MS-1 = DSM 23371</name>
    <dbReference type="NCBI Taxonomy" id="1203610"/>
    <lineage>
        <taxon>Bacteria</taxon>
        <taxon>Pseudomonadati</taxon>
        <taxon>Bacteroidota</taxon>
        <taxon>Bacteroidia</taxon>
        <taxon>Bacteroidales</taxon>
        <taxon>Tannerellaceae</taxon>
        <taxon>Parabacteroides</taxon>
    </lineage>
</organism>
<evidence type="ECO:0000256" key="7">
    <source>
        <dbReference type="ARBA" id="ARBA00023237"/>
    </source>
</evidence>
<reference evidence="11 12" key="1">
    <citation type="submission" date="2013-04" db="EMBL/GenBank/DDBJ databases">
        <title>The Genome Sequence of Parabacteroides gordonii DSM 23371.</title>
        <authorList>
            <consortium name="The Broad Institute Genomics Platform"/>
            <person name="Earl A."/>
            <person name="Ward D."/>
            <person name="Feldgarden M."/>
            <person name="Gevers D."/>
            <person name="Martens E."/>
            <person name="Sakamoto M."/>
            <person name="Benno Y."/>
            <person name="Suzuki N."/>
            <person name="Matsunaga N."/>
            <person name="Koshihara K."/>
            <person name="Seki M."/>
            <person name="Komiya H."/>
            <person name="Walker B."/>
            <person name="Young S."/>
            <person name="Zeng Q."/>
            <person name="Gargeya S."/>
            <person name="Fitzgerald M."/>
            <person name="Haas B."/>
            <person name="Abouelleil A."/>
            <person name="Allen A.W."/>
            <person name="Alvarado L."/>
            <person name="Arachchi H.M."/>
            <person name="Berlin A.M."/>
            <person name="Chapman S.B."/>
            <person name="Gainer-Dewar J."/>
            <person name="Goldberg J."/>
            <person name="Griggs A."/>
            <person name="Gujja S."/>
            <person name="Hansen M."/>
            <person name="Howarth C."/>
            <person name="Imamovic A."/>
            <person name="Ireland A."/>
            <person name="Larimer J."/>
            <person name="McCowan C."/>
            <person name="Murphy C."/>
            <person name="Pearson M."/>
            <person name="Poon T.W."/>
            <person name="Priest M."/>
            <person name="Roberts A."/>
            <person name="Saif S."/>
            <person name="Shea T."/>
            <person name="Sisk P."/>
            <person name="Sykes S."/>
            <person name="Wortman J."/>
            <person name="Nusbaum C."/>
            <person name="Birren B."/>
        </authorList>
    </citation>
    <scope>NUCLEOTIDE SEQUENCE [LARGE SCALE GENOMIC DNA]</scope>
    <source>
        <strain evidence="11 12">MS-1</strain>
    </source>
</reference>
<dbReference type="PATRIC" id="fig|1203610.3.peg.1851"/>
<evidence type="ECO:0000256" key="5">
    <source>
        <dbReference type="ARBA" id="ARBA00022729"/>
    </source>
</evidence>
<keyword evidence="7 8" id="KW-0998">Cell outer membrane</keyword>
<dbReference type="RefSeq" id="WP_028730059.1">
    <property type="nucleotide sequence ID" value="NZ_KE386765.1"/>
</dbReference>
<dbReference type="PANTHER" id="PTHR30069:SF29">
    <property type="entry name" value="HEMOGLOBIN AND HEMOGLOBIN-HAPTOGLOBIN-BINDING PROTEIN 1-RELATED"/>
    <property type="match status" value="1"/>
</dbReference>
<evidence type="ECO:0000256" key="3">
    <source>
        <dbReference type="ARBA" id="ARBA00022452"/>
    </source>
</evidence>
<keyword evidence="6 8" id="KW-0472">Membrane</keyword>
<dbReference type="Proteomes" id="UP000033035">
    <property type="component" value="Unassembled WGS sequence"/>
</dbReference>
<evidence type="ECO:0000256" key="9">
    <source>
        <dbReference type="SAM" id="SignalP"/>
    </source>
</evidence>
<feature type="domain" description="TonB-dependent receptor plug" evidence="10">
    <location>
        <begin position="131"/>
        <end position="255"/>
    </location>
</feature>
<evidence type="ECO:0000256" key="2">
    <source>
        <dbReference type="ARBA" id="ARBA00022448"/>
    </source>
</evidence>
<dbReference type="InterPro" id="IPR036942">
    <property type="entry name" value="Beta-barrel_TonB_sf"/>
</dbReference>
<dbReference type="Pfam" id="PF13715">
    <property type="entry name" value="CarbopepD_reg_2"/>
    <property type="match status" value="1"/>
</dbReference>
<evidence type="ECO:0000256" key="4">
    <source>
        <dbReference type="ARBA" id="ARBA00022692"/>
    </source>
</evidence>